<evidence type="ECO:0000256" key="4">
    <source>
        <dbReference type="ARBA" id="ARBA00022840"/>
    </source>
</evidence>
<protein>
    <submittedName>
        <fullName evidence="7">ABC transporter ATP-binding protein</fullName>
    </submittedName>
</protein>
<keyword evidence="2" id="KW-0813">Transport</keyword>
<evidence type="ECO:0000256" key="3">
    <source>
        <dbReference type="ARBA" id="ARBA00022741"/>
    </source>
</evidence>
<gene>
    <name evidence="7" type="ORF">J0695_20155</name>
</gene>
<sequence length="452" mass="46896">MIEAVGLTKRYGAKTAVYNLSFQVRPGTVTGFLGPNGSGKSTTMRMILGLDEPTAGHVTIGGHPFRKLPNAPRQVGALLDAKAVHGGRSARSHLLCLAQLSGIPARRVDEVLGVVGLQDVARKRSKSFSLGMGQRLGIAAALLGDPQVLLFDEPVNGLDPEGILWVRNLMKALAAEGRTVFVSSHLMSEMAVTADHLIVIGRGQLLSDMSVSDFISANSADFARVRTPQTEPDQREKLTAALTEAGGHVMPEQDGGLRVTGLPLPRISDLAHEADVRLWELSPHQASLEEAYMRMTQGAVDFRSTVDQRAGLQQPVPQQGYGYAPPQPVGVQPGYEAAPQPGWYPPPPPGQGPGQAPGQNPYAGPAQAPQAPQAPVAAPVPTMQLSAGAVQASAPGGSAPAATPTMHLAPIEAPAAPAAPPAPAAPAAPPQPAPAEAPAPAASDLNKPEDAR</sequence>
<evidence type="ECO:0000256" key="5">
    <source>
        <dbReference type="SAM" id="MobiDB-lite"/>
    </source>
</evidence>
<evidence type="ECO:0000256" key="1">
    <source>
        <dbReference type="ARBA" id="ARBA00005417"/>
    </source>
</evidence>
<feature type="domain" description="ABC transporter" evidence="6">
    <location>
        <begin position="2"/>
        <end position="227"/>
    </location>
</feature>
<feature type="compositionally biased region" description="Pro residues" evidence="5">
    <location>
        <begin position="417"/>
        <end position="437"/>
    </location>
</feature>
<dbReference type="SMART" id="SM00382">
    <property type="entry name" value="AAA"/>
    <property type="match status" value="1"/>
</dbReference>
<dbReference type="AlphaFoldDB" id="A0A939F9F0"/>
<dbReference type="PANTHER" id="PTHR43335">
    <property type="entry name" value="ABC TRANSPORTER, ATP-BINDING PROTEIN"/>
    <property type="match status" value="1"/>
</dbReference>
<comment type="caution">
    <text evidence="7">The sequence shown here is derived from an EMBL/GenBank/DDBJ whole genome shotgun (WGS) entry which is preliminary data.</text>
</comment>
<feature type="compositionally biased region" description="Low complexity" evidence="5">
    <location>
        <begin position="315"/>
        <end position="324"/>
    </location>
</feature>
<dbReference type="Gene3D" id="3.40.50.300">
    <property type="entry name" value="P-loop containing nucleotide triphosphate hydrolases"/>
    <property type="match status" value="1"/>
</dbReference>
<dbReference type="CDD" id="cd03268">
    <property type="entry name" value="ABC_BcrA_bacitracin_resist"/>
    <property type="match status" value="1"/>
</dbReference>
<reference evidence="7" key="1">
    <citation type="submission" date="2021-03" db="EMBL/GenBank/DDBJ databases">
        <title>Streptomyces poriferae sp. nov., a novel marine sponge-derived Actinobacteria species with anti-MRSA activity.</title>
        <authorList>
            <person name="Sandoval-Powers M."/>
            <person name="Kralova S."/>
            <person name="Nguyen G.-S."/>
            <person name="Fawwal D."/>
            <person name="Degnes K."/>
            <person name="Klinkenberg G."/>
            <person name="Sletta H."/>
            <person name="Wentzel A."/>
            <person name="Liles M.R."/>
        </authorList>
    </citation>
    <scope>NUCLEOTIDE SEQUENCE</scope>
    <source>
        <strain evidence="7">DSM 41794</strain>
    </source>
</reference>
<comment type="similarity">
    <text evidence="1">Belongs to the ABC transporter superfamily.</text>
</comment>
<dbReference type="InterPro" id="IPR003439">
    <property type="entry name" value="ABC_transporter-like_ATP-bd"/>
</dbReference>
<feature type="compositionally biased region" description="Low complexity" evidence="5">
    <location>
        <begin position="354"/>
        <end position="416"/>
    </location>
</feature>
<dbReference type="PROSITE" id="PS50893">
    <property type="entry name" value="ABC_TRANSPORTER_2"/>
    <property type="match status" value="1"/>
</dbReference>
<organism evidence="7 8">
    <name type="scientific">Streptomyces beijiangensis</name>
    <dbReference type="NCBI Taxonomy" id="163361"/>
    <lineage>
        <taxon>Bacteria</taxon>
        <taxon>Bacillati</taxon>
        <taxon>Actinomycetota</taxon>
        <taxon>Actinomycetes</taxon>
        <taxon>Kitasatosporales</taxon>
        <taxon>Streptomycetaceae</taxon>
        <taxon>Streptomyces</taxon>
    </lineage>
</organism>
<dbReference type="GO" id="GO:0005524">
    <property type="term" value="F:ATP binding"/>
    <property type="evidence" value="ECO:0007669"/>
    <property type="project" value="UniProtKB-KW"/>
</dbReference>
<dbReference type="SUPFAM" id="SSF52540">
    <property type="entry name" value="P-loop containing nucleoside triphosphate hydrolases"/>
    <property type="match status" value="1"/>
</dbReference>
<dbReference type="PANTHER" id="PTHR43335:SF4">
    <property type="entry name" value="ABC TRANSPORTER, ATP-BINDING PROTEIN"/>
    <property type="match status" value="1"/>
</dbReference>
<evidence type="ECO:0000256" key="2">
    <source>
        <dbReference type="ARBA" id="ARBA00022448"/>
    </source>
</evidence>
<dbReference type="InterPro" id="IPR027417">
    <property type="entry name" value="P-loop_NTPase"/>
</dbReference>
<keyword evidence="8" id="KW-1185">Reference proteome</keyword>
<dbReference type="Proteomes" id="UP000664167">
    <property type="component" value="Unassembled WGS sequence"/>
</dbReference>
<accession>A0A939F9F0</accession>
<name>A0A939F9F0_9ACTN</name>
<dbReference type="EMBL" id="JAFLRJ010000182">
    <property type="protein sequence ID" value="MBO0514094.1"/>
    <property type="molecule type" value="Genomic_DNA"/>
</dbReference>
<feature type="region of interest" description="Disordered" evidence="5">
    <location>
        <begin position="315"/>
        <end position="452"/>
    </location>
</feature>
<dbReference type="InterPro" id="IPR003593">
    <property type="entry name" value="AAA+_ATPase"/>
</dbReference>
<dbReference type="Pfam" id="PF00005">
    <property type="entry name" value="ABC_tran"/>
    <property type="match status" value="1"/>
</dbReference>
<keyword evidence="4 7" id="KW-0067">ATP-binding</keyword>
<evidence type="ECO:0000313" key="7">
    <source>
        <dbReference type="EMBL" id="MBO0514094.1"/>
    </source>
</evidence>
<proteinExistence type="inferred from homology"/>
<evidence type="ECO:0000259" key="6">
    <source>
        <dbReference type="PROSITE" id="PS50893"/>
    </source>
</evidence>
<feature type="compositionally biased region" description="Pro residues" evidence="5">
    <location>
        <begin position="342"/>
        <end position="351"/>
    </location>
</feature>
<dbReference type="RefSeq" id="WP_206963503.1">
    <property type="nucleotide sequence ID" value="NZ_BAAAJJ010000001.1"/>
</dbReference>
<dbReference type="GO" id="GO:0016887">
    <property type="term" value="F:ATP hydrolysis activity"/>
    <property type="evidence" value="ECO:0007669"/>
    <property type="project" value="InterPro"/>
</dbReference>
<keyword evidence="3" id="KW-0547">Nucleotide-binding</keyword>
<evidence type="ECO:0000313" key="8">
    <source>
        <dbReference type="Proteomes" id="UP000664167"/>
    </source>
</evidence>